<gene>
    <name evidence="5" type="ORF">AWC19_10465</name>
</gene>
<dbReference type="Proteomes" id="UP000193529">
    <property type="component" value="Unassembled WGS sequence"/>
</dbReference>
<comment type="caution">
    <text evidence="5">The sequence shown here is derived from an EMBL/GenBank/DDBJ whole genome shotgun (WGS) entry which is preliminary data.</text>
</comment>
<dbReference type="Gene3D" id="3.30.43.10">
    <property type="entry name" value="Uridine Diphospho-n-acetylenolpyruvylglucosamine Reductase, domain 2"/>
    <property type="match status" value="1"/>
</dbReference>
<dbReference type="SUPFAM" id="SSF55447">
    <property type="entry name" value="CO dehydrogenase flavoprotein C-terminal domain-like"/>
    <property type="match status" value="1"/>
</dbReference>
<reference evidence="5 6" key="1">
    <citation type="submission" date="2016-01" db="EMBL/GenBank/DDBJ databases">
        <title>The new phylogeny of the genus Mycobacterium.</title>
        <authorList>
            <person name="Tarcisio F."/>
            <person name="Conor M."/>
            <person name="Antonella G."/>
            <person name="Elisabetta G."/>
            <person name="Giulia F.S."/>
            <person name="Sara T."/>
            <person name="Anna F."/>
            <person name="Clotilde B."/>
            <person name="Roberto B."/>
            <person name="Veronica D.S."/>
            <person name="Fabio R."/>
            <person name="Monica P."/>
            <person name="Olivier J."/>
            <person name="Enrico T."/>
            <person name="Nicola S."/>
        </authorList>
    </citation>
    <scope>NUCLEOTIDE SEQUENCE [LARGE SCALE GENOMIC DNA]</scope>
    <source>
        <strain evidence="5 6">DSM 44572</strain>
    </source>
</reference>
<keyword evidence="2" id="KW-0274">FAD</keyword>
<sequence length="295" mass="30772">MKPASFDYHRPDTVDDAVAVLAELGDDAKIIAGGQSLVPMLAMRLAYFDHLIDISRLGELQGIERRGSELWIGAGTTEAAVGADDHVRQAVPLLTLATPFVGHFQIRNRGTLGGSIAHADAAGEYPAVALTLDAVMEVRSPSGRRDIAAADFFAGVWETTMESDEILTGVRFPVWNGRSGFAVQEFARRHGDFAIAGALVAVSLDDDDRVSRCAIGLLGLGSTVTRATAAEAAVIGKPVGELVAEEVGRAAMTGLDDVPSDLQGSAAYRTKVGATMAARAWSQAVSKAVAGAGNA</sequence>
<feature type="domain" description="FAD-binding PCMH-type" evidence="4">
    <location>
        <begin position="1"/>
        <end position="177"/>
    </location>
</feature>
<dbReference type="OrthoDB" id="9793944at2"/>
<dbReference type="GO" id="GO:0071949">
    <property type="term" value="F:FAD binding"/>
    <property type="evidence" value="ECO:0007669"/>
    <property type="project" value="InterPro"/>
</dbReference>
<accession>A0A1X1ZKS7</accession>
<dbReference type="Gene3D" id="3.30.390.50">
    <property type="entry name" value="CO dehydrogenase flavoprotein, C-terminal domain"/>
    <property type="match status" value="1"/>
</dbReference>
<dbReference type="InterPro" id="IPR005107">
    <property type="entry name" value="CO_DH_flav_C"/>
</dbReference>
<dbReference type="InterPro" id="IPR016167">
    <property type="entry name" value="FAD-bd_PCMH_sub1"/>
</dbReference>
<dbReference type="InterPro" id="IPR016166">
    <property type="entry name" value="FAD-bd_PCMH"/>
</dbReference>
<dbReference type="InterPro" id="IPR016169">
    <property type="entry name" value="FAD-bd_PCMH_sub2"/>
</dbReference>
<dbReference type="PANTHER" id="PTHR42659">
    <property type="entry name" value="XANTHINE DEHYDROGENASE SUBUNIT C-RELATED"/>
    <property type="match status" value="1"/>
</dbReference>
<dbReference type="Pfam" id="PF03450">
    <property type="entry name" value="CO_deh_flav_C"/>
    <property type="match status" value="1"/>
</dbReference>
<evidence type="ECO:0000256" key="1">
    <source>
        <dbReference type="ARBA" id="ARBA00022630"/>
    </source>
</evidence>
<dbReference type="InterPro" id="IPR002346">
    <property type="entry name" value="Mopterin_DH_FAD-bd"/>
</dbReference>
<dbReference type="SMART" id="SM01092">
    <property type="entry name" value="CO_deh_flav_C"/>
    <property type="match status" value="1"/>
</dbReference>
<evidence type="ECO:0000313" key="6">
    <source>
        <dbReference type="Proteomes" id="UP000193529"/>
    </source>
</evidence>
<dbReference type="FunFam" id="3.30.465.10:FF:000017">
    <property type="entry name" value="Xanthine dehydrogenase, FAD binding subunit"/>
    <property type="match status" value="1"/>
</dbReference>
<dbReference type="Gene3D" id="3.30.465.10">
    <property type="match status" value="1"/>
</dbReference>
<name>A0A1X1ZKS7_9MYCO</name>
<dbReference type="InterPro" id="IPR036318">
    <property type="entry name" value="FAD-bd_PCMH-like_sf"/>
</dbReference>
<dbReference type="Pfam" id="PF00941">
    <property type="entry name" value="FAD_binding_5"/>
    <property type="match status" value="1"/>
</dbReference>
<evidence type="ECO:0000259" key="4">
    <source>
        <dbReference type="PROSITE" id="PS51387"/>
    </source>
</evidence>
<dbReference type="InterPro" id="IPR051312">
    <property type="entry name" value="Diverse_Substr_Oxidored"/>
</dbReference>
<keyword evidence="3" id="KW-0560">Oxidoreductase</keyword>
<evidence type="ECO:0000313" key="5">
    <source>
        <dbReference type="EMBL" id="ORW23957.1"/>
    </source>
</evidence>
<dbReference type="InterPro" id="IPR036683">
    <property type="entry name" value="CO_DH_flav_C_dom_sf"/>
</dbReference>
<organism evidence="5 6">
    <name type="scientific">Mycobacterium palustre</name>
    <dbReference type="NCBI Taxonomy" id="153971"/>
    <lineage>
        <taxon>Bacteria</taxon>
        <taxon>Bacillati</taxon>
        <taxon>Actinomycetota</taxon>
        <taxon>Actinomycetes</taxon>
        <taxon>Mycobacteriales</taxon>
        <taxon>Mycobacteriaceae</taxon>
        <taxon>Mycobacterium</taxon>
        <taxon>Mycobacterium simiae complex</taxon>
    </lineage>
</organism>
<dbReference type="STRING" id="153971.AWC19_10465"/>
<evidence type="ECO:0000256" key="2">
    <source>
        <dbReference type="ARBA" id="ARBA00022827"/>
    </source>
</evidence>
<dbReference type="RefSeq" id="WP_085078855.1">
    <property type="nucleotide sequence ID" value="NZ_JACKRZ010000383.1"/>
</dbReference>
<dbReference type="PROSITE" id="PS51387">
    <property type="entry name" value="FAD_PCMH"/>
    <property type="match status" value="1"/>
</dbReference>
<proteinExistence type="predicted"/>
<dbReference type="AlphaFoldDB" id="A0A1X1ZKS7"/>
<dbReference type="PANTHER" id="PTHR42659:SF2">
    <property type="entry name" value="XANTHINE DEHYDROGENASE SUBUNIT C-RELATED"/>
    <property type="match status" value="1"/>
</dbReference>
<dbReference type="GO" id="GO:0016491">
    <property type="term" value="F:oxidoreductase activity"/>
    <property type="evidence" value="ECO:0007669"/>
    <property type="project" value="UniProtKB-KW"/>
</dbReference>
<dbReference type="SUPFAM" id="SSF56176">
    <property type="entry name" value="FAD-binding/transporter-associated domain-like"/>
    <property type="match status" value="1"/>
</dbReference>
<keyword evidence="1" id="KW-0285">Flavoprotein</keyword>
<protein>
    <submittedName>
        <fullName evidence="5">Carbon monoxide dehydrogenase</fullName>
    </submittedName>
</protein>
<evidence type="ECO:0000256" key="3">
    <source>
        <dbReference type="ARBA" id="ARBA00023002"/>
    </source>
</evidence>
<keyword evidence="6" id="KW-1185">Reference proteome</keyword>
<dbReference type="EMBL" id="LQPJ01000105">
    <property type="protein sequence ID" value="ORW23957.1"/>
    <property type="molecule type" value="Genomic_DNA"/>
</dbReference>